<dbReference type="GO" id="GO:0003677">
    <property type="term" value="F:DNA binding"/>
    <property type="evidence" value="ECO:0007669"/>
    <property type="project" value="InterPro"/>
</dbReference>
<sequence length="63" mass="6794">MCLRSADGGQGSFKVNLYTGRWCDFATGDRGGDLIALAAFLFNLKQDEAARSVAEMLGVDAYE</sequence>
<name>A0A2U8W638_9HYPH</name>
<dbReference type="AlphaFoldDB" id="A0A2U8W638"/>
<dbReference type="EMBL" id="CP029550">
    <property type="protein sequence ID" value="AWN41565.1"/>
    <property type="molecule type" value="Genomic_DNA"/>
</dbReference>
<dbReference type="InterPro" id="IPR036977">
    <property type="entry name" value="DNA_primase_Znf_CHC2"/>
</dbReference>
<reference evidence="2" key="1">
    <citation type="submission" date="2018-05" db="EMBL/GenBank/DDBJ databases">
        <title>Complete Genome Sequence of Methylobacterium sp. 17SD2-17.</title>
        <authorList>
            <person name="Srinivasan S."/>
        </authorList>
    </citation>
    <scope>NUCLEOTIDE SEQUENCE [LARGE SCALE GENOMIC DNA]</scope>
    <source>
        <strain evidence="2">17SD2-17</strain>
    </source>
</reference>
<dbReference type="SUPFAM" id="SSF57783">
    <property type="entry name" value="Zinc beta-ribbon"/>
    <property type="match status" value="1"/>
</dbReference>
<accession>A0A2U8W638</accession>
<dbReference type="Gene3D" id="3.90.580.10">
    <property type="entry name" value="Zinc finger, CHC2-type domain"/>
    <property type="match status" value="1"/>
</dbReference>
<dbReference type="GO" id="GO:0008270">
    <property type="term" value="F:zinc ion binding"/>
    <property type="evidence" value="ECO:0007669"/>
    <property type="project" value="InterPro"/>
</dbReference>
<dbReference type="Proteomes" id="UP000245926">
    <property type="component" value="Chromosome"/>
</dbReference>
<evidence type="ECO:0000313" key="1">
    <source>
        <dbReference type="EMBL" id="AWN41565.1"/>
    </source>
</evidence>
<dbReference type="GO" id="GO:0006260">
    <property type="term" value="P:DNA replication"/>
    <property type="evidence" value="ECO:0007669"/>
    <property type="project" value="InterPro"/>
</dbReference>
<evidence type="ECO:0000313" key="2">
    <source>
        <dbReference type="Proteomes" id="UP000245926"/>
    </source>
</evidence>
<proteinExistence type="predicted"/>
<gene>
    <name evidence="1" type="ORF">DK389_14925</name>
</gene>
<protein>
    <recommendedName>
        <fullName evidence="3">Zinc finger CHC2-type domain-containing protein</fullName>
    </recommendedName>
</protein>
<dbReference type="KEGG" id="mets:DK389_14925"/>
<dbReference type="OrthoDB" id="9811157at2"/>
<evidence type="ECO:0008006" key="3">
    <source>
        <dbReference type="Google" id="ProtNLM"/>
    </source>
</evidence>
<keyword evidence="2" id="KW-1185">Reference proteome</keyword>
<organism evidence="1 2">
    <name type="scientific">Methylobacterium durans</name>
    <dbReference type="NCBI Taxonomy" id="2202825"/>
    <lineage>
        <taxon>Bacteria</taxon>
        <taxon>Pseudomonadati</taxon>
        <taxon>Pseudomonadota</taxon>
        <taxon>Alphaproteobacteria</taxon>
        <taxon>Hyphomicrobiales</taxon>
        <taxon>Methylobacteriaceae</taxon>
        <taxon>Methylobacterium</taxon>
    </lineage>
</organism>